<dbReference type="PANTHER" id="PTHR34805">
    <property type="entry name" value="PROTEIN MODIFIER OF SNC1 1"/>
    <property type="match status" value="1"/>
</dbReference>
<feature type="compositionally biased region" description="Polar residues" evidence="2">
    <location>
        <begin position="1321"/>
        <end position="1334"/>
    </location>
</feature>
<feature type="compositionally biased region" description="Basic and acidic residues" evidence="2">
    <location>
        <begin position="1131"/>
        <end position="1143"/>
    </location>
</feature>
<evidence type="ECO:0000313" key="5">
    <source>
        <dbReference type="Proteomes" id="UP001604277"/>
    </source>
</evidence>
<feature type="region of interest" description="Disordered" evidence="2">
    <location>
        <begin position="562"/>
        <end position="632"/>
    </location>
</feature>
<feature type="compositionally biased region" description="Low complexity" evidence="2">
    <location>
        <begin position="177"/>
        <end position="194"/>
    </location>
</feature>
<feature type="compositionally biased region" description="Low complexity" evidence="2">
    <location>
        <begin position="153"/>
        <end position="169"/>
    </location>
</feature>
<feature type="compositionally biased region" description="Polar residues" evidence="2">
    <location>
        <begin position="1262"/>
        <end position="1273"/>
    </location>
</feature>
<feature type="compositionally biased region" description="Polar residues" evidence="2">
    <location>
        <begin position="1415"/>
        <end position="1424"/>
    </location>
</feature>
<feature type="region of interest" description="Disordered" evidence="2">
    <location>
        <begin position="151"/>
        <end position="327"/>
    </location>
</feature>
<feature type="region of interest" description="Disordered" evidence="2">
    <location>
        <begin position="707"/>
        <end position="749"/>
    </location>
</feature>
<feature type="domain" description="BAT2 N-terminal" evidence="3">
    <location>
        <begin position="111"/>
        <end position="231"/>
    </location>
</feature>
<feature type="compositionally biased region" description="Basic and acidic residues" evidence="2">
    <location>
        <begin position="1455"/>
        <end position="1468"/>
    </location>
</feature>
<feature type="compositionally biased region" description="Polar residues" evidence="2">
    <location>
        <begin position="259"/>
        <end position="271"/>
    </location>
</feature>
<feature type="compositionally biased region" description="Polar residues" evidence="2">
    <location>
        <begin position="728"/>
        <end position="740"/>
    </location>
</feature>
<feature type="region of interest" description="Disordered" evidence="2">
    <location>
        <begin position="1213"/>
        <end position="1604"/>
    </location>
</feature>
<feature type="region of interest" description="Disordered" evidence="2">
    <location>
        <begin position="663"/>
        <end position="687"/>
    </location>
</feature>
<feature type="compositionally biased region" description="Basic and acidic residues" evidence="2">
    <location>
        <begin position="274"/>
        <end position="283"/>
    </location>
</feature>
<feature type="region of interest" description="Disordered" evidence="2">
    <location>
        <begin position="1070"/>
        <end position="1195"/>
    </location>
</feature>
<feature type="compositionally biased region" description="Basic and acidic residues" evidence="2">
    <location>
        <begin position="1492"/>
        <end position="1502"/>
    </location>
</feature>
<feature type="region of interest" description="Disordered" evidence="2">
    <location>
        <begin position="761"/>
        <end position="806"/>
    </location>
</feature>
<feature type="compositionally biased region" description="Polar residues" evidence="2">
    <location>
        <begin position="1505"/>
        <end position="1515"/>
    </location>
</feature>
<dbReference type="Pfam" id="PF07001">
    <property type="entry name" value="BAT2_N"/>
    <property type="match status" value="1"/>
</dbReference>
<feature type="compositionally biased region" description="Basic residues" evidence="2">
    <location>
        <begin position="1351"/>
        <end position="1360"/>
    </location>
</feature>
<feature type="region of interest" description="Disordered" evidence="2">
    <location>
        <begin position="964"/>
        <end position="989"/>
    </location>
</feature>
<evidence type="ECO:0000256" key="2">
    <source>
        <dbReference type="SAM" id="MobiDB-lite"/>
    </source>
</evidence>
<feature type="compositionally biased region" description="Low complexity" evidence="2">
    <location>
        <begin position="1222"/>
        <end position="1233"/>
    </location>
</feature>
<feature type="compositionally biased region" description="Basic residues" evidence="2">
    <location>
        <begin position="1099"/>
        <end position="1110"/>
    </location>
</feature>
<gene>
    <name evidence="4" type="ORF">Fot_54721</name>
</gene>
<dbReference type="InterPro" id="IPR038808">
    <property type="entry name" value="MOS1-like"/>
</dbReference>
<feature type="compositionally biased region" description="Polar residues" evidence="2">
    <location>
        <begin position="618"/>
        <end position="631"/>
    </location>
</feature>
<feature type="compositionally biased region" description="Basic and acidic residues" evidence="2">
    <location>
        <begin position="596"/>
        <end position="612"/>
    </location>
</feature>
<protein>
    <submittedName>
        <fullName evidence="4">Modifier of snc1</fullName>
    </submittedName>
</protein>
<organism evidence="4 5">
    <name type="scientific">Forsythia ovata</name>
    <dbReference type="NCBI Taxonomy" id="205694"/>
    <lineage>
        <taxon>Eukaryota</taxon>
        <taxon>Viridiplantae</taxon>
        <taxon>Streptophyta</taxon>
        <taxon>Embryophyta</taxon>
        <taxon>Tracheophyta</taxon>
        <taxon>Spermatophyta</taxon>
        <taxon>Magnoliopsida</taxon>
        <taxon>eudicotyledons</taxon>
        <taxon>Gunneridae</taxon>
        <taxon>Pentapetalae</taxon>
        <taxon>asterids</taxon>
        <taxon>lamiids</taxon>
        <taxon>Lamiales</taxon>
        <taxon>Oleaceae</taxon>
        <taxon>Forsythieae</taxon>
        <taxon>Forsythia</taxon>
    </lineage>
</organism>
<feature type="compositionally biased region" description="Low complexity" evidence="2">
    <location>
        <begin position="1072"/>
        <end position="1086"/>
    </location>
</feature>
<feature type="compositionally biased region" description="Basic and acidic residues" evidence="2">
    <location>
        <begin position="1524"/>
        <end position="1534"/>
    </location>
</feature>
<dbReference type="PANTHER" id="PTHR34805:SF1">
    <property type="entry name" value="PROTEIN MODIFIER OF SNC1 1"/>
    <property type="match status" value="1"/>
</dbReference>
<comment type="caution">
    <text evidence="4">The sequence shown here is derived from an EMBL/GenBank/DDBJ whole genome shotgun (WGS) entry which is preliminary data.</text>
</comment>
<accession>A0ABD1P6Y3</accession>
<evidence type="ECO:0000313" key="4">
    <source>
        <dbReference type="EMBL" id="KAL2459472.1"/>
    </source>
</evidence>
<feature type="compositionally biased region" description="Polar residues" evidence="2">
    <location>
        <begin position="212"/>
        <end position="251"/>
    </location>
</feature>
<dbReference type="Proteomes" id="UP001604277">
    <property type="component" value="Unassembled WGS sequence"/>
</dbReference>
<feature type="region of interest" description="Disordered" evidence="2">
    <location>
        <begin position="860"/>
        <end position="882"/>
    </location>
</feature>
<reference evidence="5" key="1">
    <citation type="submission" date="2024-07" db="EMBL/GenBank/DDBJ databases">
        <title>Two chromosome-level genome assemblies of Korean endemic species Abeliophyllum distichum and Forsythia ovata (Oleaceae).</title>
        <authorList>
            <person name="Jang H."/>
        </authorList>
    </citation>
    <scope>NUCLEOTIDE SEQUENCE [LARGE SCALE GENOMIC DNA]</scope>
</reference>
<sequence>MAGDSLTTDLIHAFIYFRDYGEAVLQHLGNITDSDPKLENTLVNYEGAPSNEEAVKLGLAVLCAVKEDKTSREVRASKETIHHNQKHVLVNKANPNNTEFDSLSLSLRWASARRGGMSVGKVAAPKPLNLPSQRLENHGLDRNVEIVPKGTLSWGSRSSSSVSNPWGSSTMSPNADGGTSSSSHLSGRPSSGGSDTRPSTAGSDITHEPTDRTWSSNSRPSSASGVLSSNQMSLTSLRPRSAETRPNSSLLSRFAEPVSESSGAWGPSSTAERLGVKCSKEDGFSLSSGDFPTLGTDRDNDLGHGCPNSASGKIAQTKEKTTTSQADNASLSLDVNSGTVKTWKRDGSGSAENDIHPNVEKWQGEPQQYFNANFPSQHFDAWRGPPINAPAGVWYRGPPGGAPFGGHVAPGGFPMEPFPYYRPQIPPPGLAGSQPVPRLGTNLRGPHPKNGDIYRPQMPDAFAHPSMPCGPGFYLGPMAYEGYYGPSMGYCNTNEREVPYTGTAAGPPVYNRYSVPSAPDHSNSHGRAGGHGSSSEILSEQVEAAHLDANRGSHKVLLKNHDEWDGKGEGENWECNVSSNASLRPGKGGQPVVSSRKNEWGAADDTKEDVYPKRTPPGENSSPSFNHQGHSSGIVKVKPLEGTGNVKVVNDWCNKKSEISLSFPPEIPKQSLGTERDSSLPPTTKDSVLMQKIEGLNAKVRASDGRLNVPYSSSRVEQRNRSQVVDADNSNSSVEVSNTGGFFERTPASGDLVPASHKVSVPAGAKMSQPTTVSPRRPYHVGQGRIDHRGKGKFNGQDADGWQKKPATAESSSVIVASNVDPTSDIHASGHNFVVEAAPIPVINLSGEEEGESLTELNDSAESQAHHAKMRGLAKQRALQRQMEEEERTREQKAKAFAKLEDLNRRTQAGEAETLKADKTQAVGTVQREQEESIALAGPLMVFSKFQSSSPSISTGADFVAEVRDSSASQTKKSANMPRDLPRKSPQTGQLELIDSHGQSWSMKHDALNPRATLAVSQSNDGCIFRHKWMDNKQKQSVSHKNWNENQVLNDACEAPKSLTDASLNDIKATGVNSSEVRPSSESNSPNIGNINSEPSTQQRRRSNKSSKDKHKLDKASPIPALPSIMPKDNNSAKESTEIDKSKTSLPDIGATSDGGVQAPEVHSSLPNEEADSRVSNQWKPHHHRRMTRNQQSNRFLDNFHSNDAVMWAPVRSQNKDEGAVETSEISIPESSTVMWAPVRSQNKDEGAVETSETSIPESSTAAKTDNIAQNSFKSKRAEMERYVPKPVAKEPAQQGSIQPVTSSVRPSASDEASGRASPVSAGSGSMRPVSSATGIVGPGLEFKEGDGRHNKQGKTHGMWRQRSSTDSSHAKRVHNGSSLISDPSKEVQKIMGQNQSVNPEINSVKAEAKALSEISASESWNMSGGTGMAAVGKAPAVKDQGVTASDVNQTDRTIASKENRSSGERALSHWKPKSQSYSANAQHGKRASLHRVPDRAARDENSDLNEPQPVSESNMVEPPNVGHSHESTRESKHVPSRGRPYIPNQVSVGAGEPTPAANAGVQHERKFSSGFRRNGKQNHPSSRVHESHANWASGPDNRQHNIPADRGRQRQFAHYEYQQPSREWVVSLIRQDFRNRVRVMAHRPSWNVACL</sequence>
<proteinExistence type="predicted"/>
<dbReference type="InterPro" id="IPR009738">
    <property type="entry name" value="BAT2_N"/>
</dbReference>
<evidence type="ECO:0000256" key="1">
    <source>
        <dbReference type="ARBA" id="ARBA00022553"/>
    </source>
</evidence>
<name>A0ABD1P6Y3_9LAMI</name>
<feature type="compositionally biased region" description="Polar residues" evidence="2">
    <location>
        <begin position="1294"/>
        <end position="1307"/>
    </location>
</feature>
<evidence type="ECO:0000259" key="3">
    <source>
        <dbReference type="Pfam" id="PF07001"/>
    </source>
</evidence>
<keyword evidence="5" id="KW-1185">Reference proteome</keyword>
<dbReference type="EMBL" id="JBFOLJ010000022">
    <property type="protein sequence ID" value="KAL2459472.1"/>
    <property type="molecule type" value="Genomic_DNA"/>
</dbReference>
<feature type="region of interest" description="Disordered" evidence="2">
    <location>
        <begin position="511"/>
        <end position="536"/>
    </location>
</feature>
<keyword evidence="1" id="KW-0597">Phosphoprotein</keyword>
<feature type="compositionally biased region" description="Polar residues" evidence="2">
    <location>
        <begin position="1392"/>
        <end position="1402"/>
    </location>
</feature>
<feature type="compositionally biased region" description="Polar residues" evidence="2">
    <location>
        <begin position="1087"/>
        <end position="1098"/>
    </location>
</feature>
<feature type="compositionally biased region" description="Low complexity" evidence="2">
    <location>
        <begin position="1250"/>
        <end position="1261"/>
    </location>
</feature>
<feature type="compositionally biased region" description="Polar residues" evidence="2">
    <location>
        <begin position="1443"/>
        <end position="1454"/>
    </location>
</feature>